<evidence type="ECO:0000313" key="3">
    <source>
        <dbReference type="Proteomes" id="UP000219573"/>
    </source>
</evidence>
<name>A0A285I2W0_9FIRM</name>
<gene>
    <name evidence="2" type="ORF">SAMN06265827_12829</name>
</gene>
<evidence type="ECO:0000313" key="2">
    <source>
        <dbReference type="EMBL" id="SNY41291.1"/>
    </source>
</evidence>
<keyword evidence="1" id="KW-0175">Coiled coil</keyword>
<proteinExistence type="predicted"/>
<evidence type="ECO:0000256" key="1">
    <source>
        <dbReference type="SAM" id="Coils"/>
    </source>
</evidence>
<feature type="coiled-coil region" evidence="1">
    <location>
        <begin position="1"/>
        <end position="55"/>
    </location>
</feature>
<dbReference type="Proteomes" id="UP000219573">
    <property type="component" value="Unassembled WGS sequence"/>
</dbReference>
<keyword evidence="3" id="KW-1185">Reference proteome</keyword>
<organism evidence="2 3">
    <name type="scientific">Orenia metallireducens</name>
    <dbReference type="NCBI Taxonomy" id="1413210"/>
    <lineage>
        <taxon>Bacteria</taxon>
        <taxon>Bacillati</taxon>
        <taxon>Bacillota</taxon>
        <taxon>Clostridia</taxon>
        <taxon>Halanaerobiales</taxon>
        <taxon>Halobacteroidaceae</taxon>
        <taxon>Orenia</taxon>
    </lineage>
</organism>
<dbReference type="AlphaFoldDB" id="A0A285I2W0"/>
<sequence length="86" mass="10629">MVELARKKAEAERKRKELEKRIEKKVKEMDVERYELLAEKELENYNQEYEKMTEVVPEKFRPDKEDFIIGALEDKFREEFRDLLFN</sequence>
<reference evidence="3" key="1">
    <citation type="submission" date="2017-09" db="EMBL/GenBank/DDBJ databases">
        <authorList>
            <person name="Varghese N."/>
            <person name="Submissions S."/>
        </authorList>
    </citation>
    <scope>NUCLEOTIDE SEQUENCE [LARGE SCALE GENOMIC DNA]</scope>
    <source>
        <strain evidence="3">MSL47</strain>
    </source>
</reference>
<accession>A0A285I2W0</accession>
<protein>
    <submittedName>
        <fullName evidence="2">Uncharacterized protein</fullName>
    </submittedName>
</protein>
<dbReference type="EMBL" id="OBDZ01000028">
    <property type="protein sequence ID" value="SNY41291.1"/>
    <property type="molecule type" value="Genomic_DNA"/>
</dbReference>